<evidence type="ECO:0000313" key="3">
    <source>
        <dbReference type="Proteomes" id="UP001558632"/>
    </source>
</evidence>
<keyword evidence="3" id="KW-1185">Reference proteome</keyword>
<dbReference type="Proteomes" id="UP001558632">
    <property type="component" value="Unassembled WGS sequence"/>
</dbReference>
<feature type="region of interest" description="Disordered" evidence="1">
    <location>
        <begin position="22"/>
        <end position="59"/>
    </location>
</feature>
<proteinExistence type="predicted"/>
<organism evidence="2 3">
    <name type="scientific">Trichinella spiralis</name>
    <name type="common">Trichina worm</name>
    <dbReference type="NCBI Taxonomy" id="6334"/>
    <lineage>
        <taxon>Eukaryota</taxon>
        <taxon>Metazoa</taxon>
        <taxon>Ecdysozoa</taxon>
        <taxon>Nematoda</taxon>
        <taxon>Enoplea</taxon>
        <taxon>Dorylaimia</taxon>
        <taxon>Trichinellida</taxon>
        <taxon>Trichinellidae</taxon>
        <taxon>Trichinella</taxon>
    </lineage>
</organism>
<gene>
    <name evidence="2" type="ORF">TSPI_10793</name>
</gene>
<evidence type="ECO:0000313" key="2">
    <source>
        <dbReference type="EMBL" id="KAL1246037.1"/>
    </source>
</evidence>
<sequence length="85" mass="9971">MDLYPANHGQISQSVGQIIKNVENGMGRAKKREKRNKRTEEEEEEEEEAHSHPHIGDVKCSKAEAHHQIIIYWIFFANNYRLQNI</sequence>
<reference evidence="2 3" key="1">
    <citation type="submission" date="2024-07" db="EMBL/GenBank/DDBJ databases">
        <title>Enhanced genomic and transcriptomic resources for Trichinella pseudospiralis and T. spiralis underpin the discovery of pronounced molecular differences between stages and species.</title>
        <authorList>
            <person name="Pasi K.K."/>
            <person name="La Rosa G."/>
            <person name="Gomez-Morales M.A."/>
            <person name="Tosini F."/>
            <person name="Sumanam S."/>
            <person name="Young N.D."/>
            <person name="Chang B.C."/>
            <person name="Robin G.B."/>
        </authorList>
    </citation>
    <scope>NUCLEOTIDE SEQUENCE [LARGE SCALE GENOMIC DNA]</scope>
    <source>
        <strain evidence="2">ISS534</strain>
    </source>
</reference>
<protein>
    <submittedName>
        <fullName evidence="2">Uncharacterized protein</fullName>
    </submittedName>
</protein>
<feature type="compositionally biased region" description="Basic residues" evidence="1">
    <location>
        <begin position="28"/>
        <end position="37"/>
    </location>
</feature>
<comment type="caution">
    <text evidence="2">The sequence shown here is derived from an EMBL/GenBank/DDBJ whole genome shotgun (WGS) entry which is preliminary data.</text>
</comment>
<feature type="compositionally biased region" description="Basic and acidic residues" evidence="1">
    <location>
        <begin position="49"/>
        <end position="59"/>
    </location>
</feature>
<evidence type="ECO:0000256" key="1">
    <source>
        <dbReference type="SAM" id="MobiDB-lite"/>
    </source>
</evidence>
<name>A0ABR3KZW3_TRISP</name>
<accession>A0ABR3KZW3</accession>
<dbReference type="EMBL" id="JBEUSY010000042">
    <property type="protein sequence ID" value="KAL1246037.1"/>
    <property type="molecule type" value="Genomic_DNA"/>
</dbReference>